<proteinExistence type="predicted"/>
<keyword evidence="3" id="KW-1185">Reference proteome</keyword>
<evidence type="ECO:0000259" key="1">
    <source>
        <dbReference type="Pfam" id="PF12680"/>
    </source>
</evidence>
<reference evidence="2" key="1">
    <citation type="submission" date="2021-04" db="EMBL/GenBank/DDBJ databases">
        <title>Draft genome assembly of strain Phenylobacterium sp. 20VBR1 using MiniION and Illumina platforms.</title>
        <authorList>
            <person name="Thomas F.A."/>
            <person name="Krishnan K.P."/>
            <person name="Sinha R.K."/>
        </authorList>
    </citation>
    <scope>NUCLEOTIDE SEQUENCE</scope>
    <source>
        <strain evidence="2">20VBR1</strain>
    </source>
</reference>
<feature type="domain" description="SnoaL-like" evidence="1">
    <location>
        <begin position="7"/>
        <end position="108"/>
    </location>
</feature>
<dbReference type="Proteomes" id="UP000622580">
    <property type="component" value="Unassembled WGS sequence"/>
</dbReference>
<evidence type="ECO:0000313" key="2">
    <source>
        <dbReference type="EMBL" id="MBR7618977.1"/>
    </source>
</evidence>
<gene>
    <name evidence="2" type="ORF">JKL49_06205</name>
</gene>
<dbReference type="Gene3D" id="3.10.450.50">
    <property type="match status" value="1"/>
</dbReference>
<dbReference type="InterPro" id="IPR037401">
    <property type="entry name" value="SnoaL-like"/>
</dbReference>
<name>A0A941HW86_9CAUL</name>
<sequence length="121" mass="13750">MPTRAIVEAFVAQVLSGAHDQAILDHYLEDAWMQENQAPPRQGRDALVAGERKTMGRVKEIRTEILGPALIDGDVVAIRWRFTFVPHEGPERSQEEVAWQTWRGDKIATETFFYDPKQMAG</sequence>
<dbReference type="AlphaFoldDB" id="A0A941HW86"/>
<organism evidence="2 3">
    <name type="scientific">Phenylobacterium glaciei</name>
    <dbReference type="NCBI Taxonomy" id="2803784"/>
    <lineage>
        <taxon>Bacteria</taxon>
        <taxon>Pseudomonadati</taxon>
        <taxon>Pseudomonadota</taxon>
        <taxon>Alphaproteobacteria</taxon>
        <taxon>Caulobacterales</taxon>
        <taxon>Caulobacteraceae</taxon>
        <taxon>Phenylobacterium</taxon>
    </lineage>
</organism>
<comment type="caution">
    <text evidence="2">The sequence shown here is derived from an EMBL/GenBank/DDBJ whole genome shotgun (WGS) entry which is preliminary data.</text>
</comment>
<dbReference type="EMBL" id="JAGSGD010000001">
    <property type="protein sequence ID" value="MBR7618977.1"/>
    <property type="molecule type" value="Genomic_DNA"/>
</dbReference>
<dbReference type="InterPro" id="IPR032710">
    <property type="entry name" value="NTF2-like_dom_sf"/>
</dbReference>
<dbReference type="SUPFAM" id="SSF54427">
    <property type="entry name" value="NTF2-like"/>
    <property type="match status" value="1"/>
</dbReference>
<dbReference type="Pfam" id="PF12680">
    <property type="entry name" value="SnoaL_2"/>
    <property type="match status" value="1"/>
</dbReference>
<evidence type="ECO:0000313" key="3">
    <source>
        <dbReference type="Proteomes" id="UP000622580"/>
    </source>
</evidence>
<accession>A0A941HW86</accession>
<dbReference type="RefSeq" id="WP_215339045.1">
    <property type="nucleotide sequence ID" value="NZ_JAGSGD010000001.1"/>
</dbReference>
<protein>
    <submittedName>
        <fullName evidence="2">Nuclear transport factor 2 family protein</fullName>
    </submittedName>
</protein>